<dbReference type="InterPro" id="IPR035437">
    <property type="entry name" value="SNase_OB-fold_sf"/>
</dbReference>
<dbReference type="InterPro" id="IPR016071">
    <property type="entry name" value="Staphylococal_nuclease_OB-fold"/>
</dbReference>
<dbReference type="KEGG" id="soa:G3M56_007720"/>
<name>A0A6B3L6V1_9BACT</name>
<gene>
    <name evidence="1" type="ORF">G3M56_007720</name>
</gene>
<evidence type="ECO:0000313" key="1">
    <source>
        <dbReference type="EMBL" id="QQL43790.1"/>
    </source>
</evidence>
<dbReference type="PROSITE" id="PS50830">
    <property type="entry name" value="TNASE_3"/>
    <property type="match status" value="1"/>
</dbReference>
<organism evidence="1 2">
    <name type="scientific">Sulfuriroseicoccus oceanibius</name>
    <dbReference type="NCBI Taxonomy" id="2707525"/>
    <lineage>
        <taxon>Bacteria</taxon>
        <taxon>Pseudomonadati</taxon>
        <taxon>Verrucomicrobiota</taxon>
        <taxon>Verrucomicrobiia</taxon>
        <taxon>Verrucomicrobiales</taxon>
        <taxon>Verrucomicrobiaceae</taxon>
        <taxon>Sulfuriroseicoccus</taxon>
    </lineage>
</organism>
<reference evidence="1 2" key="1">
    <citation type="submission" date="2020-12" db="EMBL/GenBank/DDBJ databases">
        <title>Sulforoseuscoccus oceanibium gen. nov., sp. nov., a representative of the phylum Verrucomicrobia with special cytoplasmic membrane, and proposal of Sulforoseuscoccusaceae fam. nov.</title>
        <authorList>
            <person name="Xi F."/>
        </authorList>
    </citation>
    <scope>NUCLEOTIDE SEQUENCE [LARGE SCALE GENOMIC DNA]</scope>
    <source>
        <strain evidence="1 2">T37</strain>
    </source>
</reference>
<sequence>MSGYRKSSSKVGWGSGVALVVVAVMVLGQMLFTSKEAGMVASSSTVSINPGGVSSSASRKGDYDVLQSCRLVEHRRNDGDSFHIQTQDGQEHEIRLYYVDTPESYRHKHNGERIGHQAKYFKMADDDEAVELGKEAKAFVLGLLRKNGEFSVLTKWEPVFDSGRYFAFVEVEFDGQKRWLHEVLVEKGYARIYTQGAKMPDGTGVKQRKRALERIEEDARVYGAGGWQ</sequence>
<dbReference type="Proteomes" id="UP000475117">
    <property type="component" value="Chromosome"/>
</dbReference>
<proteinExistence type="predicted"/>
<evidence type="ECO:0000313" key="2">
    <source>
        <dbReference type="Proteomes" id="UP000475117"/>
    </source>
</evidence>
<dbReference type="Gene3D" id="2.40.50.90">
    <property type="match status" value="1"/>
</dbReference>
<dbReference type="RefSeq" id="WP_164361747.1">
    <property type="nucleotide sequence ID" value="NZ_CP066776.1"/>
</dbReference>
<protein>
    <submittedName>
        <fullName evidence="1">Thermonuclease family protein</fullName>
    </submittedName>
</protein>
<dbReference type="EMBL" id="CP066776">
    <property type="protein sequence ID" value="QQL43790.1"/>
    <property type="molecule type" value="Genomic_DNA"/>
</dbReference>
<dbReference type="AlphaFoldDB" id="A0A6B3L6V1"/>
<accession>A0A6B3L6V1</accession>
<keyword evidence="2" id="KW-1185">Reference proteome</keyword>
<dbReference type="SMART" id="SM00318">
    <property type="entry name" value="SNc"/>
    <property type="match status" value="1"/>
</dbReference>
<dbReference type="Pfam" id="PF00565">
    <property type="entry name" value="SNase"/>
    <property type="match status" value="1"/>
</dbReference>
<dbReference type="SUPFAM" id="SSF50199">
    <property type="entry name" value="Staphylococcal nuclease"/>
    <property type="match status" value="1"/>
</dbReference>